<sequence length="65" mass="7643">MDRAHRIYTGIGIGLLIVAFFITLWKMNLESEAFYTIDRVENIIWIAGVGLVMIGQYKKRRKRQK</sequence>
<evidence type="ECO:0000313" key="3">
    <source>
        <dbReference type="Proteomes" id="UP001500067"/>
    </source>
</evidence>
<keyword evidence="1" id="KW-0812">Transmembrane</keyword>
<evidence type="ECO:0008006" key="4">
    <source>
        <dbReference type="Google" id="ProtNLM"/>
    </source>
</evidence>
<dbReference type="EMBL" id="BAABFA010000019">
    <property type="protein sequence ID" value="GAA4468215.1"/>
    <property type="molecule type" value="Genomic_DNA"/>
</dbReference>
<protein>
    <recommendedName>
        <fullName evidence="4">LPXTG cell wall anchor domain-containing protein</fullName>
    </recommendedName>
</protein>
<name>A0ABP8NMB2_9BACT</name>
<comment type="caution">
    <text evidence="2">The sequence shown here is derived from an EMBL/GenBank/DDBJ whole genome shotgun (WGS) entry which is preliminary data.</text>
</comment>
<keyword evidence="1" id="KW-0472">Membrane</keyword>
<feature type="transmembrane region" description="Helical" evidence="1">
    <location>
        <begin position="7"/>
        <end position="27"/>
    </location>
</feature>
<accession>A0ABP8NMB2</accession>
<dbReference type="Proteomes" id="UP001500067">
    <property type="component" value="Unassembled WGS sequence"/>
</dbReference>
<reference evidence="3" key="1">
    <citation type="journal article" date="2019" name="Int. J. Syst. Evol. Microbiol.">
        <title>The Global Catalogue of Microorganisms (GCM) 10K type strain sequencing project: providing services to taxonomists for standard genome sequencing and annotation.</title>
        <authorList>
            <consortium name="The Broad Institute Genomics Platform"/>
            <consortium name="The Broad Institute Genome Sequencing Center for Infectious Disease"/>
            <person name="Wu L."/>
            <person name="Ma J."/>
        </authorList>
    </citation>
    <scope>NUCLEOTIDE SEQUENCE [LARGE SCALE GENOMIC DNA]</scope>
    <source>
        <strain evidence="3">JCM 32105</strain>
    </source>
</reference>
<gene>
    <name evidence="2" type="ORF">GCM10023093_25370</name>
</gene>
<evidence type="ECO:0000256" key="1">
    <source>
        <dbReference type="SAM" id="Phobius"/>
    </source>
</evidence>
<feature type="transmembrane region" description="Helical" evidence="1">
    <location>
        <begin position="39"/>
        <end position="57"/>
    </location>
</feature>
<proteinExistence type="predicted"/>
<keyword evidence="3" id="KW-1185">Reference proteome</keyword>
<keyword evidence="1" id="KW-1133">Transmembrane helix</keyword>
<evidence type="ECO:0000313" key="2">
    <source>
        <dbReference type="EMBL" id="GAA4468215.1"/>
    </source>
</evidence>
<organism evidence="2 3">
    <name type="scientific">Nemorincola caseinilytica</name>
    <dbReference type="NCBI Taxonomy" id="2054315"/>
    <lineage>
        <taxon>Bacteria</taxon>
        <taxon>Pseudomonadati</taxon>
        <taxon>Bacteroidota</taxon>
        <taxon>Chitinophagia</taxon>
        <taxon>Chitinophagales</taxon>
        <taxon>Chitinophagaceae</taxon>
        <taxon>Nemorincola</taxon>
    </lineage>
</organism>
<dbReference type="RefSeq" id="WP_345083788.1">
    <property type="nucleotide sequence ID" value="NZ_BAABFA010000019.1"/>
</dbReference>